<dbReference type="Proteomes" id="UP000007264">
    <property type="component" value="Unassembled WGS sequence"/>
</dbReference>
<evidence type="ECO:0000256" key="1">
    <source>
        <dbReference type="SAM" id="MobiDB-lite"/>
    </source>
</evidence>
<proteinExistence type="predicted"/>
<dbReference type="PANTHER" id="PTHR37474:SF1">
    <property type="entry name" value="2'-5' RNA LIGASE FAMILY PROTEIN"/>
    <property type="match status" value="1"/>
</dbReference>
<dbReference type="OrthoDB" id="2011727at2759"/>
<dbReference type="Gene3D" id="3.10.490.10">
    <property type="entry name" value="Gamma-glutamyl cyclotransferase-like"/>
    <property type="match status" value="1"/>
</dbReference>
<dbReference type="KEGG" id="csl:COCSUDRAFT_53699"/>
<comment type="caution">
    <text evidence="2">The sequence shown here is derived from an EMBL/GenBank/DDBJ whole genome shotgun (WGS) entry which is preliminary data.</text>
</comment>
<keyword evidence="3" id="KW-1185">Reference proteome</keyword>
<dbReference type="PANTHER" id="PTHR37474">
    <property type="entry name" value="RNA LIGASE/CYCLIC NUCLEOTIDE PHOSPHODIESTERASE"/>
    <property type="match status" value="1"/>
</dbReference>
<dbReference type="AlphaFoldDB" id="I0YWZ7"/>
<dbReference type="EMBL" id="AGSI01000009">
    <property type="protein sequence ID" value="EIE22916.1"/>
    <property type="molecule type" value="Genomic_DNA"/>
</dbReference>
<feature type="region of interest" description="Disordered" evidence="1">
    <location>
        <begin position="80"/>
        <end position="165"/>
    </location>
</feature>
<sequence length="165" mass="18194">MARLTHMEHEYRPTEVDVEAYDGRPSVRALAFISPPDLLIQEGMPPSDRYLKLLQDGAHEWNLDSKYTAWLDSLPSVHSRDRGADYYTSPTGNAIKGLPRIWTGGDSVDSWGRRQSGRGGQRGRGRGGGGGRGRGRASNGDRGWGRSTGDGGERGQESRRVTQQR</sequence>
<reference evidence="2 3" key="1">
    <citation type="journal article" date="2012" name="Genome Biol.">
        <title>The genome of the polar eukaryotic microalga coccomyxa subellipsoidea reveals traits of cold adaptation.</title>
        <authorList>
            <person name="Blanc G."/>
            <person name="Agarkova I."/>
            <person name="Grimwood J."/>
            <person name="Kuo A."/>
            <person name="Brueggeman A."/>
            <person name="Dunigan D."/>
            <person name="Gurnon J."/>
            <person name="Ladunga I."/>
            <person name="Lindquist E."/>
            <person name="Lucas S."/>
            <person name="Pangilinan J."/>
            <person name="Proschold T."/>
            <person name="Salamov A."/>
            <person name="Schmutz J."/>
            <person name="Weeks D."/>
            <person name="Yamada T."/>
            <person name="Claverie J.M."/>
            <person name="Grigoriev I."/>
            <person name="Van Etten J."/>
            <person name="Lomsadze A."/>
            <person name="Borodovsky M."/>
        </authorList>
    </citation>
    <scope>NUCLEOTIDE SEQUENCE [LARGE SCALE GENOMIC DNA]</scope>
    <source>
        <strain evidence="2 3">C-169</strain>
    </source>
</reference>
<dbReference type="GeneID" id="17040903"/>
<organism evidence="2 3">
    <name type="scientific">Coccomyxa subellipsoidea (strain C-169)</name>
    <name type="common">Green microalga</name>
    <dbReference type="NCBI Taxonomy" id="574566"/>
    <lineage>
        <taxon>Eukaryota</taxon>
        <taxon>Viridiplantae</taxon>
        <taxon>Chlorophyta</taxon>
        <taxon>core chlorophytes</taxon>
        <taxon>Trebouxiophyceae</taxon>
        <taxon>Trebouxiophyceae incertae sedis</taxon>
        <taxon>Coccomyxaceae</taxon>
        <taxon>Coccomyxa</taxon>
        <taxon>Coccomyxa subellipsoidea</taxon>
    </lineage>
</organism>
<dbReference type="RefSeq" id="XP_005647460.1">
    <property type="nucleotide sequence ID" value="XM_005647403.1"/>
</dbReference>
<protein>
    <submittedName>
        <fullName evidence="2">Uncharacterized protein</fullName>
    </submittedName>
</protein>
<name>I0YWZ7_COCSC</name>
<dbReference type="Pfam" id="PF13772">
    <property type="entry name" value="AIG2_2"/>
    <property type="match status" value="1"/>
</dbReference>
<accession>I0YWZ7</accession>
<feature type="compositionally biased region" description="Gly residues" evidence="1">
    <location>
        <begin position="117"/>
        <end position="132"/>
    </location>
</feature>
<evidence type="ECO:0000313" key="2">
    <source>
        <dbReference type="EMBL" id="EIE22916.1"/>
    </source>
</evidence>
<gene>
    <name evidence="2" type="ORF">COCSUDRAFT_53699</name>
</gene>
<evidence type="ECO:0000313" key="3">
    <source>
        <dbReference type="Proteomes" id="UP000007264"/>
    </source>
</evidence>
<feature type="compositionally biased region" description="Basic and acidic residues" evidence="1">
    <location>
        <begin position="151"/>
        <end position="165"/>
    </location>
</feature>